<name>A0A7T3REV3_9SPIR</name>
<evidence type="ECO:0000313" key="7">
    <source>
        <dbReference type="EMBL" id="QQA01742.1"/>
    </source>
</evidence>
<feature type="compositionally biased region" description="Basic and acidic residues" evidence="5">
    <location>
        <begin position="480"/>
        <end position="493"/>
    </location>
</feature>
<feature type="region of interest" description="Disordered" evidence="5">
    <location>
        <begin position="480"/>
        <end position="502"/>
    </location>
</feature>
<dbReference type="InterPro" id="IPR004193">
    <property type="entry name" value="Glyco_hydro_13_N"/>
</dbReference>
<keyword evidence="3" id="KW-0809">Transit peptide</keyword>
<dbReference type="Pfam" id="PF00128">
    <property type="entry name" value="Alpha-amylase"/>
    <property type="match status" value="1"/>
</dbReference>
<protein>
    <submittedName>
        <fullName evidence="7">Glycogen debranching protein GlgX</fullName>
    </submittedName>
</protein>
<dbReference type="PANTHER" id="PTHR43002">
    <property type="entry name" value="GLYCOGEN DEBRANCHING ENZYME"/>
    <property type="match status" value="1"/>
</dbReference>
<dbReference type="FunFam" id="3.20.20.80:FF:000054">
    <property type="entry name" value="Glycogen debranching enzyme"/>
    <property type="match status" value="1"/>
</dbReference>
<evidence type="ECO:0000256" key="2">
    <source>
        <dbReference type="ARBA" id="ARBA00022801"/>
    </source>
</evidence>
<dbReference type="SUPFAM" id="SSF51011">
    <property type="entry name" value="Glycosyl hydrolase domain"/>
    <property type="match status" value="1"/>
</dbReference>
<dbReference type="KEGG" id="tper:IWA51_03780"/>
<dbReference type="InterPro" id="IPR011837">
    <property type="entry name" value="Glycogen_debranch_GlgX"/>
</dbReference>
<dbReference type="GO" id="GO:0005980">
    <property type="term" value="P:glycogen catabolic process"/>
    <property type="evidence" value="ECO:0007669"/>
    <property type="project" value="InterPro"/>
</dbReference>
<dbReference type="InterPro" id="IPR006047">
    <property type="entry name" value="GH13_cat_dom"/>
</dbReference>
<sequence length="712" mass="80507">MELIQTLPGNPMPLGASVVNGGVNFAVFSRNATRVILEFFKNSEDCEPYAQIEFDPEVNRTGDVWHVFVPGIKPGDLYLYHVDGPFEPSAGHRFNVKQLLFDPYAKALTPVSLFHNLPPVYRTPVDKTDVELAESHYHFQFPKCVVVNDSDFDWQGDKPLNIPLSESIIYETHVKGFTAGKNANVSNPGTYAGFIEKIPYLKSLGITSVEFLPIYEFDEYENTNVNPRTGERMKNYWGYSTIDFFAPKAGYSADKTPGGCVREFKTLVREMHKAGLEVILDVVFNHTAEGNEHGITLNFRGFENSVYYTLVGSHKEYYMNFSGCGNTMNCNHPVVEAYILDCLRYWVLQYHIDGFRFDLASILGRGPDGTIMQYPPLLNAISEDPVLHSTKIIAEPWDAGGAYQLGGFPGGRWAEWNDRFRDDIRRFWRGDEYVSTSAATRISGSSDLFALSGRKPWHSLNYITCHDGFTMNDLVSYNGKHNEQNGEGNRDGTDSNWSYNHGYEGPTANPHIEKLRSKQMRNFILTLLISQGTPMLLGGDEFRRGQQGNNNAYCQDNDISWFDWTNVNLNDRLITFTKRAIALRKAHAVFRRKDFFHGDKAGASPDIQWYNIDGSNPDWNKLSRFLAFRLGGSYCINDDGTPDNDFYIAANTDRQDAMVTVPTLTDGKRWYRVADTSIDADDAIVLTDKAEKLRAQERYIVPAGSLIILIAK</sequence>
<dbReference type="InterPro" id="IPR044505">
    <property type="entry name" value="GlgX_Isoamylase_N_E_set"/>
</dbReference>
<dbReference type="GO" id="GO:0019156">
    <property type="term" value="F:isoamylase activity"/>
    <property type="evidence" value="ECO:0007669"/>
    <property type="project" value="UniProtKB-ARBA"/>
</dbReference>
<keyword evidence="4" id="KW-0326">Glycosidase</keyword>
<evidence type="ECO:0000256" key="1">
    <source>
        <dbReference type="ARBA" id="ARBA00008061"/>
    </source>
</evidence>
<organism evidence="7 8">
    <name type="scientific">Treponema peruense</name>
    <dbReference type="NCBI Taxonomy" id="2787628"/>
    <lineage>
        <taxon>Bacteria</taxon>
        <taxon>Pseudomonadati</taxon>
        <taxon>Spirochaetota</taxon>
        <taxon>Spirochaetia</taxon>
        <taxon>Spirochaetales</taxon>
        <taxon>Treponemataceae</taxon>
        <taxon>Treponema</taxon>
    </lineage>
</organism>
<dbReference type="InterPro" id="IPR013780">
    <property type="entry name" value="Glyco_hydro_b"/>
</dbReference>
<dbReference type="SUPFAM" id="SSF81296">
    <property type="entry name" value="E set domains"/>
    <property type="match status" value="1"/>
</dbReference>
<dbReference type="InterPro" id="IPR014756">
    <property type="entry name" value="Ig_E-set"/>
</dbReference>
<accession>A0A7T3REV3</accession>
<dbReference type="RefSeq" id="WP_177528449.1">
    <property type="nucleotide sequence ID" value="NZ_CBCSHE010000002.1"/>
</dbReference>
<evidence type="ECO:0000259" key="6">
    <source>
        <dbReference type="SMART" id="SM00642"/>
    </source>
</evidence>
<dbReference type="EMBL" id="CP064936">
    <property type="protein sequence ID" value="QQA01742.1"/>
    <property type="molecule type" value="Genomic_DNA"/>
</dbReference>
<dbReference type="Gene3D" id="2.60.40.1180">
    <property type="entry name" value="Golgi alpha-mannosidase II"/>
    <property type="match status" value="1"/>
</dbReference>
<keyword evidence="2" id="KW-0378">Hydrolase</keyword>
<evidence type="ECO:0000256" key="4">
    <source>
        <dbReference type="ARBA" id="ARBA00023295"/>
    </source>
</evidence>
<dbReference type="InterPro" id="IPR013783">
    <property type="entry name" value="Ig-like_fold"/>
</dbReference>
<dbReference type="InterPro" id="IPR048650">
    <property type="entry name" value="ISOA1-3-like_C"/>
</dbReference>
<dbReference type="CDD" id="cd02856">
    <property type="entry name" value="E_set_GDE_Isoamylase_N"/>
    <property type="match status" value="1"/>
</dbReference>
<dbReference type="CDD" id="cd11326">
    <property type="entry name" value="AmyAc_Glg_debranch"/>
    <property type="match status" value="1"/>
</dbReference>
<dbReference type="InterPro" id="IPR017853">
    <property type="entry name" value="GH"/>
</dbReference>
<evidence type="ECO:0000313" key="8">
    <source>
        <dbReference type="Proteomes" id="UP000595224"/>
    </source>
</evidence>
<comment type="similarity">
    <text evidence="1">Belongs to the glycosyl hydrolase 13 family.</text>
</comment>
<keyword evidence="8" id="KW-1185">Reference proteome</keyword>
<dbReference type="Gene3D" id="3.20.20.80">
    <property type="entry name" value="Glycosidases"/>
    <property type="match status" value="1"/>
</dbReference>
<dbReference type="AlphaFoldDB" id="A0A7T3REV3"/>
<dbReference type="NCBIfam" id="TIGR02100">
    <property type="entry name" value="glgX_debranch"/>
    <property type="match status" value="1"/>
</dbReference>
<dbReference type="Pfam" id="PF02922">
    <property type="entry name" value="CBM_48"/>
    <property type="match status" value="1"/>
</dbReference>
<proteinExistence type="inferred from homology"/>
<gene>
    <name evidence="7" type="primary">glgX</name>
    <name evidence="7" type="ORF">IWA51_03780</name>
</gene>
<dbReference type="Gene3D" id="2.60.40.10">
    <property type="entry name" value="Immunoglobulins"/>
    <property type="match status" value="1"/>
</dbReference>
<dbReference type="GO" id="GO:0004135">
    <property type="term" value="F:amylo-alpha-1,6-glucosidase activity"/>
    <property type="evidence" value="ECO:0007669"/>
    <property type="project" value="InterPro"/>
</dbReference>
<reference evidence="7 8" key="1">
    <citation type="submission" date="2020-11" db="EMBL/GenBank/DDBJ databases">
        <title>Treponema Peruensis nv. sp., first commensal Treponema isolated from human feces.</title>
        <authorList>
            <person name="Belkhou C."/>
            <person name="Raes J."/>
        </authorList>
    </citation>
    <scope>NUCLEOTIDE SEQUENCE [LARGE SCALE GENOMIC DNA]</scope>
    <source>
        <strain evidence="7 8">RCC2812</strain>
    </source>
</reference>
<feature type="domain" description="Glycosyl hydrolase family 13 catalytic" evidence="6">
    <location>
        <begin position="171"/>
        <end position="584"/>
    </location>
</feature>
<evidence type="ECO:0000256" key="5">
    <source>
        <dbReference type="SAM" id="MobiDB-lite"/>
    </source>
</evidence>
<dbReference type="SMART" id="SM00642">
    <property type="entry name" value="Aamy"/>
    <property type="match status" value="1"/>
</dbReference>
<evidence type="ECO:0000256" key="3">
    <source>
        <dbReference type="ARBA" id="ARBA00022946"/>
    </source>
</evidence>
<dbReference type="SUPFAM" id="SSF51445">
    <property type="entry name" value="(Trans)glycosidases"/>
    <property type="match status" value="1"/>
</dbReference>
<dbReference type="Proteomes" id="UP000595224">
    <property type="component" value="Chromosome"/>
</dbReference>
<dbReference type="Pfam" id="PF21156">
    <property type="entry name" value="ISOA1-3_C"/>
    <property type="match status" value="1"/>
</dbReference>